<proteinExistence type="predicted"/>
<evidence type="ECO:0000313" key="2">
    <source>
        <dbReference type="Proteomes" id="UP000053669"/>
    </source>
</evidence>
<sequence length="109" mass="12040">MWVEGRTGDTTNQNFFKHGTAKVITAVSATAGANGKRTSTYTKEQAVWTGVRDIERPYGFAAFTVDPGRHAGDTTRMHVTYYDVNKPGGDLSVFETFTLHRRRSDGHTG</sequence>
<evidence type="ECO:0000313" key="1">
    <source>
        <dbReference type="EMBL" id="KUN67359.1"/>
    </source>
</evidence>
<dbReference type="EMBL" id="LMWU01000022">
    <property type="protein sequence ID" value="KUN67359.1"/>
    <property type="molecule type" value="Genomic_DNA"/>
</dbReference>
<protein>
    <submittedName>
        <fullName evidence="1">Uncharacterized protein</fullName>
    </submittedName>
</protein>
<organism evidence="1 2">
    <name type="scientific">Streptomyces canus</name>
    <dbReference type="NCBI Taxonomy" id="58343"/>
    <lineage>
        <taxon>Bacteria</taxon>
        <taxon>Bacillati</taxon>
        <taxon>Actinomycetota</taxon>
        <taxon>Actinomycetes</taxon>
        <taxon>Kitasatosporales</taxon>
        <taxon>Streptomycetaceae</taxon>
        <taxon>Streptomyces</taxon>
        <taxon>Streptomyces aurantiacus group</taxon>
    </lineage>
</organism>
<dbReference type="AlphaFoldDB" id="A0A101S4K4"/>
<dbReference type="RefSeq" id="WP_059207567.1">
    <property type="nucleotide sequence ID" value="NZ_KQ948662.1"/>
</dbReference>
<reference evidence="1 2" key="1">
    <citation type="submission" date="2015-10" db="EMBL/GenBank/DDBJ databases">
        <title>Draft genome sequence of Streptomyces canus DSM 40017, type strain for the species Streptomyces canus.</title>
        <authorList>
            <person name="Ruckert C."/>
            <person name="Winkler A."/>
            <person name="Kalinowski J."/>
            <person name="Kampfer P."/>
            <person name="Glaeser S."/>
        </authorList>
    </citation>
    <scope>NUCLEOTIDE SEQUENCE [LARGE SCALE GENOMIC DNA]</scope>
    <source>
        <strain evidence="1 2">DSM 40017</strain>
    </source>
</reference>
<comment type="caution">
    <text evidence="1">The sequence shown here is derived from an EMBL/GenBank/DDBJ whole genome shotgun (WGS) entry which is preliminary data.</text>
</comment>
<gene>
    <name evidence="1" type="ORF">AQJ46_24060</name>
</gene>
<dbReference type="STRING" id="58343.AQJ46_24060"/>
<dbReference type="Proteomes" id="UP000053669">
    <property type="component" value="Unassembled WGS sequence"/>
</dbReference>
<accession>A0A101S4K4</accession>
<name>A0A101S4K4_9ACTN</name>